<sequence length="397" mass="43024">MVSFTTIAQGIALVSILIMRSEAAPAVSGVDAKVISGNETFTVSPIEGTISLPAITFEELPPIIADRVVPVTNPEFIADLNSETRIIAENRQIFEANGGNLTRLERREVTNVASTGLTFTVPANAPPATFLASSTVTTATTAQITKFKLFSAIAATTYCDSVTISKQWTCTYCKKYVPDGKMIVAFETAKHKIGGIVLRSDLQKTIFVVFRGSSNLDNWITNLEFIRGSYTPVSGASAHIGFYNAYKEASTYFFPQFLAQHKAYPTYKVAVTGHSLGAAQAVLGAMDIYQRVATINKSNLSIYTGGCPRIGNDDFAYYVDGTKVPHYRSVHNRDIVPHVPPQALGYYHPGIEVWTKSATTGQLCSGIENDACSNSIVPFTSTEDHRTYYGMVNGACS</sequence>
<evidence type="ECO:0000313" key="4">
    <source>
        <dbReference type="Proteomes" id="UP000603453"/>
    </source>
</evidence>
<proteinExistence type="predicted"/>
<dbReference type="OrthoDB" id="438440at2759"/>
<keyword evidence="4" id="KW-1185">Reference proteome</keyword>
<organism evidence="3 4">
    <name type="scientific">Mucor saturninus</name>
    <dbReference type="NCBI Taxonomy" id="64648"/>
    <lineage>
        <taxon>Eukaryota</taxon>
        <taxon>Fungi</taxon>
        <taxon>Fungi incertae sedis</taxon>
        <taxon>Mucoromycota</taxon>
        <taxon>Mucoromycotina</taxon>
        <taxon>Mucoromycetes</taxon>
        <taxon>Mucorales</taxon>
        <taxon>Mucorineae</taxon>
        <taxon>Mucoraceae</taxon>
        <taxon>Mucor</taxon>
    </lineage>
</organism>
<dbReference type="PANTHER" id="PTHR45856:SF11">
    <property type="entry name" value="FUNGAL LIPASE-LIKE DOMAIN-CONTAINING PROTEIN"/>
    <property type="match status" value="1"/>
</dbReference>
<dbReference type="EMBL" id="JAEPRD010000005">
    <property type="protein sequence ID" value="KAG2212618.1"/>
    <property type="molecule type" value="Genomic_DNA"/>
</dbReference>
<dbReference type="PANTHER" id="PTHR45856">
    <property type="entry name" value="ALPHA/BETA-HYDROLASES SUPERFAMILY PROTEIN"/>
    <property type="match status" value="1"/>
</dbReference>
<dbReference type="InterPro" id="IPR029058">
    <property type="entry name" value="AB_hydrolase_fold"/>
</dbReference>
<evidence type="ECO:0000259" key="2">
    <source>
        <dbReference type="Pfam" id="PF01764"/>
    </source>
</evidence>
<protein>
    <recommendedName>
        <fullName evidence="2">Fungal lipase-type domain-containing protein</fullName>
    </recommendedName>
</protein>
<name>A0A8H7VDM1_9FUNG</name>
<gene>
    <name evidence="3" type="ORF">INT47_000594</name>
</gene>
<evidence type="ECO:0000256" key="1">
    <source>
        <dbReference type="SAM" id="SignalP"/>
    </source>
</evidence>
<feature type="chain" id="PRO_5034180891" description="Fungal lipase-type domain-containing protein" evidence="1">
    <location>
        <begin position="24"/>
        <end position="397"/>
    </location>
</feature>
<dbReference type="InterPro" id="IPR002921">
    <property type="entry name" value="Fungal_lipase-type"/>
</dbReference>
<dbReference type="CDD" id="cd00519">
    <property type="entry name" value="Lipase_3"/>
    <property type="match status" value="1"/>
</dbReference>
<dbReference type="InterPro" id="IPR051218">
    <property type="entry name" value="Sec_MonoDiacylglyc_Lipase"/>
</dbReference>
<keyword evidence="1" id="KW-0732">Signal</keyword>
<dbReference type="AlphaFoldDB" id="A0A8H7VDM1"/>
<evidence type="ECO:0000313" key="3">
    <source>
        <dbReference type="EMBL" id="KAG2212618.1"/>
    </source>
</evidence>
<dbReference type="SUPFAM" id="SSF53474">
    <property type="entry name" value="alpha/beta-Hydrolases"/>
    <property type="match status" value="1"/>
</dbReference>
<dbReference type="Proteomes" id="UP000603453">
    <property type="component" value="Unassembled WGS sequence"/>
</dbReference>
<dbReference type="Pfam" id="PF01764">
    <property type="entry name" value="Lipase_3"/>
    <property type="match status" value="1"/>
</dbReference>
<feature type="signal peptide" evidence="1">
    <location>
        <begin position="1"/>
        <end position="23"/>
    </location>
</feature>
<feature type="domain" description="Fungal lipase-type" evidence="2">
    <location>
        <begin position="207"/>
        <end position="342"/>
    </location>
</feature>
<dbReference type="Gene3D" id="3.40.50.1820">
    <property type="entry name" value="alpha/beta hydrolase"/>
    <property type="match status" value="1"/>
</dbReference>
<comment type="caution">
    <text evidence="3">The sequence shown here is derived from an EMBL/GenBank/DDBJ whole genome shotgun (WGS) entry which is preliminary data.</text>
</comment>
<reference evidence="3" key="1">
    <citation type="submission" date="2020-12" db="EMBL/GenBank/DDBJ databases">
        <title>Metabolic potential, ecology and presence of endohyphal bacteria is reflected in genomic diversity of Mucoromycotina.</title>
        <authorList>
            <person name="Muszewska A."/>
            <person name="Okrasinska A."/>
            <person name="Steczkiewicz K."/>
            <person name="Drgas O."/>
            <person name="Orlowska M."/>
            <person name="Perlinska-Lenart U."/>
            <person name="Aleksandrzak-Piekarczyk T."/>
            <person name="Szatraj K."/>
            <person name="Zielenkiewicz U."/>
            <person name="Pilsyk S."/>
            <person name="Malc E."/>
            <person name="Mieczkowski P."/>
            <person name="Kruszewska J.S."/>
            <person name="Biernat P."/>
            <person name="Pawlowska J."/>
        </authorList>
    </citation>
    <scope>NUCLEOTIDE SEQUENCE</scope>
    <source>
        <strain evidence="3">WA0000017839</strain>
    </source>
</reference>
<accession>A0A8H7VDM1</accession>
<dbReference type="GO" id="GO:0006629">
    <property type="term" value="P:lipid metabolic process"/>
    <property type="evidence" value="ECO:0007669"/>
    <property type="project" value="InterPro"/>
</dbReference>